<dbReference type="VEuPathDB" id="FungiDB:F4678DRAFT_442203"/>
<dbReference type="InterPro" id="IPR001279">
    <property type="entry name" value="Metallo-B-lactamas"/>
</dbReference>
<dbReference type="GO" id="GO:0005739">
    <property type="term" value="C:mitochondrion"/>
    <property type="evidence" value="ECO:0007669"/>
    <property type="project" value="TreeGrafter"/>
</dbReference>
<dbReference type="Pfam" id="PF14833">
    <property type="entry name" value="NAD_binding_11"/>
    <property type="match status" value="1"/>
</dbReference>
<dbReference type="SUPFAM" id="SSF56281">
    <property type="entry name" value="Metallo-hydrolase/oxidoreductase"/>
    <property type="match status" value="1"/>
</dbReference>
<comment type="caution">
    <text evidence="9">The sequence shown here is derived from an EMBL/GenBank/DDBJ whole genome shotgun (WGS) entry which is preliminary data.</text>
</comment>
<comment type="pathway">
    <text evidence="1">Amino-acid degradation; L-valine degradation.</text>
</comment>
<dbReference type="InterPro" id="IPR008927">
    <property type="entry name" value="6-PGluconate_DH-like_C_sf"/>
</dbReference>
<keyword evidence="10" id="KW-1185">Reference proteome</keyword>
<sequence>MTMAPATEPDKAVYVTVSALDSGHITLPDYLFVKGADPKVCTTVPSLSFLIQHPSRPSSGNRSLTSLIFDLGVKRDLLGYALPQQPHVAQRQPIITTPDCAQSLREGAGVEHEEKELIDPPKDIDFIIVSHMHWDHIGTPSDFTGATFVVGSGTLDLLKNGAGPLYPAELFNNDELPASRTVELPPIPSPNSEFRDYYTGPAVPAHTPIPANTQARLPPSADTWSWKPYAGFPRTIDFFGDGTVYVIDSPGHIHGHVNLLARISEGKYVYLGGDCCHDTRILSGEKEIAEYDDGRGGLRSVHVHTGLAKETLGEINEGVSQLGKHADVEVVLAHDKVWRESNRHRFWPGLGVMGYPMARNLLAGLGPEKTLLICDVSAEALARFTTEAQGQANVKITSNGFEAAKAADTVITMLPGSDAVKSVYLDEHTGILAGAVAAAESGSPSRKLIMECGTIETDTILAVARATQDLSESKLEGTLTFVDAPVSGGPMGAEAGTLTFMVGCSPAVSDTVFPDVKSYLKHMGKEKETFLCGDVGAGTAFKVINNYLSAITSLAASEALNIGAKAGLDVKLLTDVINASGGQCWVTSHSNPVPGVQANVPSSRDYNGGFRIELCAKVLSMGSKLAESVGARTVLDKPTQQAFHEAMADERYAGKDARVVYKWLNESER</sequence>
<protein>
    <recommendedName>
        <fullName evidence="3">3-hydroxyisobutyrate dehydrogenase</fullName>
        <ecNumber evidence="3">1.1.1.31</ecNumber>
    </recommendedName>
</protein>
<dbReference type="EC" id="1.1.1.31" evidence="3"/>
<evidence type="ECO:0000313" key="9">
    <source>
        <dbReference type="EMBL" id="KAJ3578786.1"/>
    </source>
</evidence>
<dbReference type="InterPro" id="IPR036866">
    <property type="entry name" value="RibonucZ/Hydroxyglut_hydro"/>
</dbReference>
<feature type="domain" description="Metallo-beta-lactamase" evidence="8">
    <location>
        <begin position="45"/>
        <end position="334"/>
    </location>
</feature>
<evidence type="ECO:0000259" key="8">
    <source>
        <dbReference type="SMART" id="SM00849"/>
    </source>
</evidence>
<comment type="catalytic activity">
    <reaction evidence="7">
        <text>3-hydroxy-2-methylpropanoate + NAD(+) = 2-methyl-3-oxopropanoate + NADH + H(+)</text>
        <dbReference type="Rhea" id="RHEA:17681"/>
        <dbReference type="ChEBI" id="CHEBI:11805"/>
        <dbReference type="ChEBI" id="CHEBI:15378"/>
        <dbReference type="ChEBI" id="CHEBI:57540"/>
        <dbReference type="ChEBI" id="CHEBI:57700"/>
        <dbReference type="ChEBI" id="CHEBI:57945"/>
        <dbReference type="EC" id="1.1.1.31"/>
    </reaction>
</comment>
<dbReference type="SUPFAM" id="SSF51735">
    <property type="entry name" value="NAD(P)-binding Rossmann-fold domains"/>
    <property type="match status" value="1"/>
</dbReference>
<evidence type="ECO:0000256" key="6">
    <source>
        <dbReference type="ARBA" id="ARBA00023027"/>
    </source>
</evidence>
<dbReference type="FunFam" id="1.10.1040.10:FF:000056">
    <property type="entry name" value="3-hydroxyisobutyrate dehydrogenase a"/>
    <property type="match status" value="1"/>
</dbReference>
<dbReference type="GO" id="GO:0006574">
    <property type="term" value="P:L-valine catabolic process"/>
    <property type="evidence" value="ECO:0007669"/>
    <property type="project" value="TreeGrafter"/>
</dbReference>
<dbReference type="InterPro" id="IPR036291">
    <property type="entry name" value="NAD(P)-bd_dom_sf"/>
</dbReference>
<evidence type="ECO:0000313" key="10">
    <source>
        <dbReference type="Proteomes" id="UP001148614"/>
    </source>
</evidence>
<dbReference type="Gene3D" id="3.40.50.720">
    <property type="entry name" value="NAD(P)-binding Rossmann-like Domain"/>
    <property type="match status" value="1"/>
</dbReference>
<dbReference type="InterPro" id="IPR006115">
    <property type="entry name" value="6PGDH_NADP-bd"/>
</dbReference>
<name>A0A9W8TRL5_9PEZI</name>
<dbReference type="AlphaFoldDB" id="A0A9W8TRL5"/>
<evidence type="ECO:0000256" key="5">
    <source>
        <dbReference type="ARBA" id="ARBA00023002"/>
    </source>
</evidence>
<dbReference type="Proteomes" id="UP001148614">
    <property type="component" value="Unassembled WGS sequence"/>
</dbReference>
<evidence type="ECO:0000256" key="7">
    <source>
        <dbReference type="ARBA" id="ARBA00049197"/>
    </source>
</evidence>
<evidence type="ECO:0000256" key="2">
    <source>
        <dbReference type="ARBA" id="ARBA00006013"/>
    </source>
</evidence>
<evidence type="ECO:0000256" key="1">
    <source>
        <dbReference type="ARBA" id="ARBA00005109"/>
    </source>
</evidence>
<dbReference type="VEuPathDB" id="FungiDB:F4678DRAFT_442204"/>
<dbReference type="GO" id="GO:0008442">
    <property type="term" value="F:3-hydroxyisobutyrate dehydrogenase activity"/>
    <property type="evidence" value="ECO:0007669"/>
    <property type="project" value="UniProtKB-EC"/>
</dbReference>
<dbReference type="PANTHER" id="PTHR22981">
    <property type="entry name" value="3-HYDROXYISOBUTYRATE DEHYDROGENASE-RELATED"/>
    <property type="match status" value="1"/>
</dbReference>
<dbReference type="InterPro" id="IPR029154">
    <property type="entry name" value="HIBADH-like_NADP-bd"/>
</dbReference>
<proteinExistence type="inferred from homology"/>
<dbReference type="PANTHER" id="PTHR22981:SF7">
    <property type="entry name" value="3-HYDROXYISOBUTYRATE DEHYDROGENASE, MITOCHONDRIAL"/>
    <property type="match status" value="1"/>
</dbReference>
<evidence type="ECO:0000256" key="4">
    <source>
        <dbReference type="ARBA" id="ARBA00022456"/>
    </source>
</evidence>
<accession>A0A9W8TRL5</accession>
<keyword evidence="6" id="KW-0520">NAD</keyword>
<dbReference type="SUPFAM" id="SSF48179">
    <property type="entry name" value="6-phosphogluconate dehydrogenase C-terminal domain-like"/>
    <property type="match status" value="1"/>
</dbReference>
<organism evidence="9 10">
    <name type="scientific">Xylaria arbuscula</name>
    <dbReference type="NCBI Taxonomy" id="114810"/>
    <lineage>
        <taxon>Eukaryota</taxon>
        <taxon>Fungi</taxon>
        <taxon>Dikarya</taxon>
        <taxon>Ascomycota</taxon>
        <taxon>Pezizomycotina</taxon>
        <taxon>Sordariomycetes</taxon>
        <taxon>Xylariomycetidae</taxon>
        <taxon>Xylariales</taxon>
        <taxon>Xylariaceae</taxon>
        <taxon>Xylaria</taxon>
    </lineage>
</organism>
<dbReference type="Gene3D" id="3.60.15.10">
    <property type="entry name" value="Ribonuclease Z/Hydroxyacylglutathione hydrolase-like"/>
    <property type="match status" value="1"/>
</dbReference>
<keyword evidence="4" id="KW-0101">Branched-chain amino acid catabolism</keyword>
<dbReference type="CDD" id="cd07730">
    <property type="entry name" value="metallo-hydrolase-like_MBL-fold"/>
    <property type="match status" value="1"/>
</dbReference>
<dbReference type="Gene3D" id="1.10.1040.10">
    <property type="entry name" value="N-(1-d-carboxylethyl)-l-norvaline Dehydrogenase, domain 2"/>
    <property type="match status" value="1"/>
</dbReference>
<reference evidence="9" key="1">
    <citation type="submission" date="2022-07" db="EMBL/GenBank/DDBJ databases">
        <title>Genome Sequence of Xylaria arbuscula.</title>
        <authorList>
            <person name="Buettner E."/>
        </authorList>
    </citation>
    <scope>NUCLEOTIDE SEQUENCE</scope>
    <source>
        <strain evidence="9">VT107</strain>
    </source>
</reference>
<dbReference type="GO" id="GO:0051287">
    <property type="term" value="F:NAD binding"/>
    <property type="evidence" value="ECO:0007669"/>
    <property type="project" value="InterPro"/>
</dbReference>
<evidence type="ECO:0000256" key="3">
    <source>
        <dbReference type="ARBA" id="ARBA00012991"/>
    </source>
</evidence>
<gene>
    <name evidence="9" type="ORF">NPX13_g1774</name>
</gene>
<dbReference type="EMBL" id="JANPWZ010000170">
    <property type="protein sequence ID" value="KAJ3578786.1"/>
    <property type="molecule type" value="Genomic_DNA"/>
</dbReference>
<dbReference type="SMART" id="SM00849">
    <property type="entry name" value="Lactamase_B"/>
    <property type="match status" value="1"/>
</dbReference>
<comment type="similarity">
    <text evidence="2">Belongs to the HIBADH-related family. 3-hydroxyisobutyrate dehydrogenase subfamily.</text>
</comment>
<keyword evidence="5" id="KW-0560">Oxidoreductase</keyword>
<dbReference type="InterPro" id="IPR013328">
    <property type="entry name" value="6PGD_dom2"/>
</dbReference>
<dbReference type="Pfam" id="PF03446">
    <property type="entry name" value="NAD_binding_2"/>
    <property type="match status" value="1"/>
</dbReference>
<dbReference type="GO" id="GO:0050661">
    <property type="term" value="F:NADP binding"/>
    <property type="evidence" value="ECO:0007669"/>
    <property type="project" value="InterPro"/>
</dbReference>